<protein>
    <submittedName>
        <fullName evidence="2">Receptor ligand binding region domain-containing protein</fullName>
    </submittedName>
</protein>
<reference evidence="2" key="1">
    <citation type="submission" date="2022-11" db="UniProtKB">
        <authorList>
            <consortium name="WormBaseParasite"/>
        </authorList>
    </citation>
    <scope>IDENTIFICATION</scope>
</reference>
<evidence type="ECO:0000313" key="2">
    <source>
        <dbReference type="WBParaSite" id="JU765_v2.g5230.t1"/>
    </source>
</evidence>
<proteinExistence type="predicted"/>
<name>A0AC34RBB1_9BILA</name>
<dbReference type="Proteomes" id="UP000887576">
    <property type="component" value="Unplaced"/>
</dbReference>
<sequence>MDGSLGAIPMAIDRIRDEHLLDNFNFSFKIYNDECKESLAAGFTGIMFQEDQVDVVLGPACDSVASIVASFGAFVNKPVMTWGLVSSSNLLDDDKYPTTSVITGTSKALGKALMKVLKQFDWRQFAFLYAVNDGYKRCGYVREDIEEVVGNETDIFISYQRAISETDLETIKSALSPVKLRARIIVTCYESDIDKRTHLIALKELGMNTAEFVTIFLSLRGLGFGTMLTVDYADIREFLTNFLA</sequence>
<organism evidence="1 2">
    <name type="scientific">Panagrolaimus sp. JU765</name>
    <dbReference type="NCBI Taxonomy" id="591449"/>
    <lineage>
        <taxon>Eukaryota</taxon>
        <taxon>Metazoa</taxon>
        <taxon>Ecdysozoa</taxon>
        <taxon>Nematoda</taxon>
        <taxon>Chromadorea</taxon>
        <taxon>Rhabditida</taxon>
        <taxon>Tylenchina</taxon>
        <taxon>Panagrolaimomorpha</taxon>
        <taxon>Panagrolaimoidea</taxon>
        <taxon>Panagrolaimidae</taxon>
        <taxon>Panagrolaimus</taxon>
    </lineage>
</organism>
<dbReference type="WBParaSite" id="JU765_v2.g5230.t1">
    <property type="protein sequence ID" value="JU765_v2.g5230.t1"/>
    <property type="gene ID" value="JU765_v2.g5230"/>
</dbReference>
<accession>A0AC34RBB1</accession>
<evidence type="ECO:0000313" key="1">
    <source>
        <dbReference type="Proteomes" id="UP000887576"/>
    </source>
</evidence>